<comment type="similarity">
    <text evidence="1">Belongs to the class-II aminoacyl-tRNA synthetase family.</text>
</comment>
<dbReference type="SUPFAM" id="SSF55186">
    <property type="entry name" value="ThrRS/AlaRS common domain"/>
    <property type="match status" value="1"/>
</dbReference>
<dbReference type="AlphaFoldDB" id="A0A645CWH4"/>
<dbReference type="InterPro" id="IPR018162">
    <property type="entry name" value="Ala-tRNA-ligase_IIc_anticod-bd"/>
</dbReference>
<dbReference type="InterPro" id="IPR018164">
    <property type="entry name" value="Ala-tRNA-synth_IIc_N"/>
</dbReference>
<dbReference type="InterPro" id="IPR012947">
    <property type="entry name" value="tRNA_SAD"/>
</dbReference>
<evidence type="ECO:0000256" key="3">
    <source>
        <dbReference type="ARBA" id="ARBA00022555"/>
    </source>
</evidence>
<dbReference type="GO" id="GO:0000049">
    <property type="term" value="F:tRNA binding"/>
    <property type="evidence" value="ECO:0007669"/>
    <property type="project" value="UniProtKB-KW"/>
</dbReference>
<evidence type="ECO:0000256" key="8">
    <source>
        <dbReference type="ARBA" id="ARBA00022917"/>
    </source>
</evidence>
<dbReference type="InterPro" id="IPR002318">
    <property type="entry name" value="Ala-tRNA-lgiase_IIc"/>
</dbReference>
<evidence type="ECO:0000256" key="2">
    <source>
        <dbReference type="ARBA" id="ARBA00013168"/>
    </source>
</evidence>
<dbReference type="InterPro" id="IPR050058">
    <property type="entry name" value="Ala-tRNA_ligase"/>
</dbReference>
<dbReference type="Pfam" id="PF07973">
    <property type="entry name" value="tRNA_SAD"/>
    <property type="match status" value="1"/>
</dbReference>
<dbReference type="GO" id="GO:0002161">
    <property type="term" value="F:aminoacyl-tRNA deacylase activity"/>
    <property type="evidence" value="ECO:0007669"/>
    <property type="project" value="TreeGrafter"/>
</dbReference>
<evidence type="ECO:0000256" key="5">
    <source>
        <dbReference type="ARBA" id="ARBA00022741"/>
    </source>
</evidence>
<protein>
    <recommendedName>
        <fullName evidence="2">alanine--tRNA ligase</fullName>
        <ecNumber evidence="2">6.1.1.7</ecNumber>
    </recommendedName>
</protein>
<dbReference type="GO" id="GO:0004813">
    <property type="term" value="F:alanine-tRNA ligase activity"/>
    <property type="evidence" value="ECO:0007669"/>
    <property type="project" value="UniProtKB-EC"/>
</dbReference>
<dbReference type="GO" id="GO:0005524">
    <property type="term" value="F:ATP binding"/>
    <property type="evidence" value="ECO:0007669"/>
    <property type="project" value="UniProtKB-KW"/>
</dbReference>
<keyword evidence="9" id="KW-0030">Aminoacyl-tRNA synthetase</keyword>
<accession>A0A645CWH4</accession>
<name>A0A645CWH4_9ZZZZ</name>
<evidence type="ECO:0000256" key="9">
    <source>
        <dbReference type="ARBA" id="ARBA00023146"/>
    </source>
</evidence>
<dbReference type="EMBL" id="VSSQ01030657">
    <property type="protein sequence ID" value="MPM81267.1"/>
    <property type="molecule type" value="Genomic_DNA"/>
</dbReference>
<sequence length="363" mass="40622">MAAFENQPDIFQTDAFLPIIRSLAGLANSTYAEQPAAYRIVADHLRASVMLIHDGVLPSGKEQGYVLRRLLRRAMRQGQMLGIDGNFTSQLVPSVIEIYADFYQELPAKAAEIADIIDQEEKKFRQSMQRGLREFEKMIVGKDQLTAELAFKLYESYGFPFELSIEEAKSRQLDLEVGLEEKIAERRQAHAALSRSASEQKFKGGLADQGELTTRFHTATHLLHAALRQILGEAVGQKGSNITAERLRFDFSFPRALSEAEKMAVEDQVNAWIKADLPVTRQEMPKTEALKSGAIAFFLEKYPERVSVYTVGQQPDGQKGKDWISKEFCGGPHVTHTGEIGKIHIFKEKAAAAGVRRIYATFA</sequence>
<keyword evidence="8" id="KW-0648">Protein biosynthesis</keyword>
<keyword evidence="7" id="KW-0694">RNA-binding</keyword>
<evidence type="ECO:0000256" key="7">
    <source>
        <dbReference type="ARBA" id="ARBA00022884"/>
    </source>
</evidence>
<gene>
    <name evidence="11" type="ORF">SDC9_128319</name>
</gene>
<dbReference type="SUPFAM" id="SSF101353">
    <property type="entry name" value="Putative anticodon-binding domain of alanyl-tRNA synthetase (AlaRS)"/>
    <property type="match status" value="1"/>
</dbReference>
<dbReference type="PRINTS" id="PR00980">
    <property type="entry name" value="TRNASYNTHALA"/>
</dbReference>
<dbReference type="PROSITE" id="PS50860">
    <property type="entry name" value="AA_TRNA_LIGASE_II_ALA"/>
    <property type="match status" value="1"/>
</dbReference>
<dbReference type="GO" id="GO:0006419">
    <property type="term" value="P:alanyl-tRNA aminoacylation"/>
    <property type="evidence" value="ECO:0007669"/>
    <property type="project" value="InterPro"/>
</dbReference>
<keyword evidence="4" id="KW-0436">Ligase</keyword>
<dbReference type="Gene3D" id="3.30.980.10">
    <property type="entry name" value="Threonyl-trna Synthetase, Chain A, domain 2"/>
    <property type="match status" value="1"/>
</dbReference>
<dbReference type="InterPro" id="IPR018163">
    <property type="entry name" value="Thr/Ala-tRNA-synth_IIc_edit"/>
</dbReference>
<reference evidence="11" key="1">
    <citation type="submission" date="2019-08" db="EMBL/GenBank/DDBJ databases">
        <authorList>
            <person name="Kucharzyk K."/>
            <person name="Murdoch R.W."/>
            <person name="Higgins S."/>
            <person name="Loffler F."/>
        </authorList>
    </citation>
    <scope>NUCLEOTIDE SEQUENCE</scope>
</reference>
<dbReference type="Gene3D" id="3.30.54.20">
    <property type="match status" value="1"/>
</dbReference>
<comment type="caution">
    <text evidence="11">The sequence shown here is derived from an EMBL/GenBank/DDBJ whole genome shotgun (WGS) entry which is preliminary data.</text>
</comment>
<dbReference type="EC" id="6.1.1.7" evidence="2"/>
<dbReference type="PANTHER" id="PTHR11777">
    <property type="entry name" value="ALANYL-TRNA SYNTHETASE"/>
    <property type="match status" value="1"/>
</dbReference>
<evidence type="ECO:0000256" key="6">
    <source>
        <dbReference type="ARBA" id="ARBA00022840"/>
    </source>
</evidence>
<evidence type="ECO:0000256" key="1">
    <source>
        <dbReference type="ARBA" id="ARBA00008226"/>
    </source>
</evidence>
<keyword evidence="6" id="KW-0067">ATP-binding</keyword>
<evidence type="ECO:0000259" key="10">
    <source>
        <dbReference type="PROSITE" id="PS50860"/>
    </source>
</evidence>
<keyword evidence="3" id="KW-0820">tRNA-binding</keyword>
<organism evidence="11">
    <name type="scientific">bioreactor metagenome</name>
    <dbReference type="NCBI Taxonomy" id="1076179"/>
    <lineage>
        <taxon>unclassified sequences</taxon>
        <taxon>metagenomes</taxon>
        <taxon>ecological metagenomes</taxon>
    </lineage>
</organism>
<dbReference type="GO" id="GO:0005829">
    <property type="term" value="C:cytosol"/>
    <property type="evidence" value="ECO:0007669"/>
    <property type="project" value="TreeGrafter"/>
</dbReference>
<dbReference type="Pfam" id="PF01411">
    <property type="entry name" value="tRNA-synt_2c"/>
    <property type="match status" value="1"/>
</dbReference>
<dbReference type="PANTHER" id="PTHR11777:SF9">
    <property type="entry name" value="ALANINE--TRNA LIGASE, CYTOPLASMIC"/>
    <property type="match status" value="1"/>
</dbReference>
<evidence type="ECO:0000313" key="11">
    <source>
        <dbReference type="EMBL" id="MPM81267.1"/>
    </source>
</evidence>
<dbReference type="InterPro" id="IPR018165">
    <property type="entry name" value="Ala-tRNA-synth_IIc_core"/>
</dbReference>
<keyword evidence="5" id="KW-0547">Nucleotide-binding</keyword>
<feature type="domain" description="Alanyl-transfer RNA synthetases family profile" evidence="10">
    <location>
        <begin position="1"/>
        <end position="363"/>
    </location>
</feature>
<dbReference type="SMART" id="SM00863">
    <property type="entry name" value="tRNA_SAD"/>
    <property type="match status" value="1"/>
</dbReference>
<evidence type="ECO:0000256" key="4">
    <source>
        <dbReference type="ARBA" id="ARBA00022598"/>
    </source>
</evidence>
<dbReference type="FunFam" id="3.30.980.10:FF:000004">
    <property type="entry name" value="Alanine--tRNA ligase, cytoplasmic"/>
    <property type="match status" value="1"/>
</dbReference>
<proteinExistence type="inferred from homology"/>